<evidence type="ECO:0000256" key="3">
    <source>
        <dbReference type="ARBA" id="ARBA00038335"/>
    </source>
</evidence>
<dbReference type="SUPFAM" id="SSF50978">
    <property type="entry name" value="WD40 repeat-like"/>
    <property type="match status" value="1"/>
</dbReference>
<comment type="similarity">
    <text evidence="3">Belongs to the UTP5 family.</text>
</comment>
<keyword evidence="8" id="KW-1185">Reference proteome</keyword>
<organism evidence="7 8">
    <name type="scientific">Larinioides sclopetarius</name>
    <dbReference type="NCBI Taxonomy" id="280406"/>
    <lineage>
        <taxon>Eukaryota</taxon>
        <taxon>Metazoa</taxon>
        <taxon>Ecdysozoa</taxon>
        <taxon>Arthropoda</taxon>
        <taxon>Chelicerata</taxon>
        <taxon>Arachnida</taxon>
        <taxon>Araneae</taxon>
        <taxon>Araneomorphae</taxon>
        <taxon>Entelegynae</taxon>
        <taxon>Araneoidea</taxon>
        <taxon>Araneidae</taxon>
        <taxon>Larinioides</taxon>
    </lineage>
</organism>
<dbReference type="Pfam" id="PF00400">
    <property type="entry name" value="WD40"/>
    <property type="match status" value="2"/>
</dbReference>
<feature type="domain" description="Small-subunit processome Utp12" evidence="6">
    <location>
        <begin position="449"/>
        <end position="552"/>
    </location>
</feature>
<evidence type="ECO:0000256" key="2">
    <source>
        <dbReference type="ARBA" id="ARBA00023242"/>
    </source>
</evidence>
<dbReference type="PANTHER" id="PTHR44267:SF1">
    <property type="entry name" value="WD REPEAT-CONTAINING PROTEIN 43"/>
    <property type="match status" value="1"/>
</dbReference>
<dbReference type="PROSITE" id="PS50082">
    <property type="entry name" value="WD_REPEATS_2"/>
    <property type="match status" value="2"/>
</dbReference>
<evidence type="ECO:0000313" key="8">
    <source>
        <dbReference type="Proteomes" id="UP001497382"/>
    </source>
</evidence>
<comment type="caution">
    <text evidence="7">The sequence shown here is derived from an EMBL/GenBank/DDBJ whole genome shotgun (WGS) entry which is preliminary data.</text>
</comment>
<dbReference type="GO" id="GO:0005730">
    <property type="term" value="C:nucleolus"/>
    <property type="evidence" value="ECO:0007669"/>
    <property type="project" value="TreeGrafter"/>
</dbReference>
<dbReference type="Pfam" id="PF04003">
    <property type="entry name" value="Utp12"/>
    <property type="match status" value="1"/>
</dbReference>
<dbReference type="InterPro" id="IPR052414">
    <property type="entry name" value="U3_snoRNA-assoc_WDR"/>
</dbReference>
<protein>
    <recommendedName>
        <fullName evidence="6">Small-subunit processome Utp12 domain-containing protein</fullName>
    </recommendedName>
</protein>
<feature type="compositionally biased region" description="Polar residues" evidence="5">
    <location>
        <begin position="589"/>
        <end position="600"/>
    </location>
</feature>
<dbReference type="InterPro" id="IPR007148">
    <property type="entry name" value="SSU_processome_Utp12"/>
</dbReference>
<reference evidence="7 8" key="1">
    <citation type="submission" date="2024-04" db="EMBL/GenBank/DDBJ databases">
        <authorList>
            <person name="Rising A."/>
            <person name="Reimegard J."/>
            <person name="Sonavane S."/>
            <person name="Akerstrom W."/>
            <person name="Nylinder S."/>
            <person name="Hedman E."/>
            <person name="Kallberg Y."/>
        </authorList>
    </citation>
    <scope>NUCLEOTIDE SEQUENCE [LARGE SCALE GENOMIC DNA]</scope>
</reference>
<keyword evidence="2" id="KW-0539">Nucleus</keyword>
<feature type="compositionally biased region" description="Acidic residues" evidence="5">
    <location>
        <begin position="601"/>
        <end position="616"/>
    </location>
</feature>
<gene>
    <name evidence="7" type="ORF">LARSCL_LOCUS2725</name>
</gene>
<name>A0AAV1Z6G3_9ARAC</name>
<evidence type="ECO:0000256" key="1">
    <source>
        <dbReference type="ARBA" id="ARBA00004123"/>
    </source>
</evidence>
<dbReference type="InterPro" id="IPR001680">
    <property type="entry name" value="WD40_rpt"/>
</dbReference>
<dbReference type="Proteomes" id="UP001497382">
    <property type="component" value="Unassembled WGS sequence"/>
</dbReference>
<dbReference type="Gene3D" id="2.130.10.10">
    <property type="entry name" value="YVTN repeat-like/Quinoprotein amine dehydrogenase"/>
    <property type="match status" value="2"/>
</dbReference>
<comment type="subcellular location">
    <subcellularLocation>
        <location evidence="1">Nucleus</location>
    </subcellularLocation>
</comment>
<keyword evidence="4" id="KW-0853">WD repeat</keyword>
<proteinExistence type="inferred from homology"/>
<evidence type="ECO:0000259" key="6">
    <source>
        <dbReference type="Pfam" id="PF04003"/>
    </source>
</evidence>
<feature type="repeat" description="WD" evidence="4">
    <location>
        <begin position="109"/>
        <end position="150"/>
    </location>
</feature>
<dbReference type="SMART" id="SM00320">
    <property type="entry name" value="WD40"/>
    <property type="match status" value="4"/>
</dbReference>
<dbReference type="PANTHER" id="PTHR44267">
    <property type="entry name" value="WD REPEAT-CONTAINING PROTEIN 43"/>
    <property type="match status" value="1"/>
</dbReference>
<sequence length="616" mass="69180">MSLYRNIIAFSHHGEYLAYSSPDGCLKIWETSTGTLKQEFTPSSHLTATCTTLTWGPTQINLNLPKNSKKSKNESLSVVGNLQLIAMGTLTGDILLYSFTNAELYSLLKNGHTGAVNDIYWCCVTNSLFTCSNDQHIIQWDITSGKIKSKWKADKFAVYSICVIDENHLLSAGNSIQLWDIKQKSVIKTFEGHSTEIRHLLLLCTRDKSQNEYFLSAALGDRVINAWHLNEKNTKGRTVASFVSTSEPGNIDIDQKKKGPFRMSVVTKDGQFHLFEHILNGTRKQPLLPKFTIQIASKTNNASSKPYLIPILAANISEGLDSCLITYGTFIKPIFERINISDISKDIILIRDLSFSSTISIEDSVSRIKHAEKPNSVKMLAPGHMIDVTLTENTSRKRKQKNVDIRELPMEERLKALDLSTTPKNLTEEPAIKSDSMVHLLLQGLQSKDNSMLSTVLQCGDKIIIQNTLKRLPLQSILLVLKELYERLNKQEPRNHPCLRWLIGLLTVHLPYLMSCKDIDEYLGPISQLIEARIENFSKMRQLQGGLKVLLSQIDSHTSHFVDPSAQPLVEYESESSEESESENVDIFSENNSDQVVQSTPDEESQSSDSGSDMET</sequence>
<feature type="repeat" description="WD" evidence="4">
    <location>
        <begin position="8"/>
        <end position="39"/>
    </location>
</feature>
<dbReference type="AlphaFoldDB" id="A0AAV1Z6G3"/>
<dbReference type="InterPro" id="IPR036322">
    <property type="entry name" value="WD40_repeat_dom_sf"/>
</dbReference>
<evidence type="ECO:0000313" key="7">
    <source>
        <dbReference type="EMBL" id="CAL1265776.1"/>
    </source>
</evidence>
<accession>A0AAV1Z6G3</accession>
<evidence type="ECO:0000256" key="5">
    <source>
        <dbReference type="SAM" id="MobiDB-lite"/>
    </source>
</evidence>
<feature type="compositionally biased region" description="Acidic residues" evidence="5">
    <location>
        <begin position="572"/>
        <end position="584"/>
    </location>
</feature>
<dbReference type="EMBL" id="CAXIEN010000019">
    <property type="protein sequence ID" value="CAL1265776.1"/>
    <property type="molecule type" value="Genomic_DNA"/>
</dbReference>
<dbReference type="InterPro" id="IPR015943">
    <property type="entry name" value="WD40/YVTN_repeat-like_dom_sf"/>
</dbReference>
<dbReference type="GO" id="GO:0000462">
    <property type="term" value="P:maturation of SSU-rRNA from tricistronic rRNA transcript (SSU-rRNA, 5.8S rRNA, LSU-rRNA)"/>
    <property type="evidence" value="ECO:0007669"/>
    <property type="project" value="TreeGrafter"/>
</dbReference>
<feature type="region of interest" description="Disordered" evidence="5">
    <location>
        <begin position="565"/>
        <end position="616"/>
    </location>
</feature>
<evidence type="ECO:0000256" key="4">
    <source>
        <dbReference type="PROSITE-ProRule" id="PRU00221"/>
    </source>
</evidence>